<evidence type="ECO:0000313" key="2">
    <source>
        <dbReference type="Proteomes" id="UP000318422"/>
    </source>
</evidence>
<comment type="caution">
    <text evidence="1">The sequence shown here is derived from an EMBL/GenBank/DDBJ whole genome shotgun (WGS) entry which is preliminary data.</text>
</comment>
<proteinExistence type="predicted"/>
<protein>
    <submittedName>
        <fullName evidence="1">Uncharacterized protein</fullName>
    </submittedName>
</protein>
<keyword evidence="2" id="KW-1185">Reference proteome</keyword>
<dbReference type="EMBL" id="BJNV01000032">
    <property type="protein sequence ID" value="GEC95993.1"/>
    <property type="molecule type" value="Genomic_DNA"/>
</dbReference>
<reference evidence="1 2" key="1">
    <citation type="submission" date="2019-06" db="EMBL/GenBank/DDBJ databases">
        <title>Whole genome shotgun sequence of Zoogloea ramigera NBRC 15342.</title>
        <authorList>
            <person name="Hosoyama A."/>
            <person name="Uohara A."/>
            <person name="Ohji S."/>
            <person name="Ichikawa N."/>
        </authorList>
    </citation>
    <scope>NUCLEOTIDE SEQUENCE [LARGE SCALE GENOMIC DNA]</scope>
    <source>
        <strain evidence="1 2">NBRC 15342</strain>
    </source>
</reference>
<accession>A0A4Y4CXI5</accession>
<sequence>MIILETTAGCRPARPNRRPPLPHWCAALRASRFHCITLLIDKLRAGFTRAVQIARRATIHAAAVEPISPLALTGWEC</sequence>
<dbReference type="Proteomes" id="UP000318422">
    <property type="component" value="Unassembled WGS sequence"/>
</dbReference>
<organism evidence="1 2">
    <name type="scientific">Zoogloea ramigera</name>
    <dbReference type="NCBI Taxonomy" id="350"/>
    <lineage>
        <taxon>Bacteria</taxon>
        <taxon>Pseudomonadati</taxon>
        <taxon>Pseudomonadota</taxon>
        <taxon>Betaproteobacteria</taxon>
        <taxon>Rhodocyclales</taxon>
        <taxon>Zoogloeaceae</taxon>
        <taxon>Zoogloea</taxon>
    </lineage>
</organism>
<name>A0A4Y4CXI5_ZOORA</name>
<dbReference type="AlphaFoldDB" id="A0A4Y4CXI5"/>
<evidence type="ECO:0000313" key="1">
    <source>
        <dbReference type="EMBL" id="GEC95993.1"/>
    </source>
</evidence>
<gene>
    <name evidence="1" type="ORF">ZRA01_20660</name>
</gene>